<organism evidence="1 2">
    <name type="scientific">Castanea mollissima</name>
    <name type="common">Chinese chestnut</name>
    <dbReference type="NCBI Taxonomy" id="60419"/>
    <lineage>
        <taxon>Eukaryota</taxon>
        <taxon>Viridiplantae</taxon>
        <taxon>Streptophyta</taxon>
        <taxon>Embryophyta</taxon>
        <taxon>Tracheophyta</taxon>
        <taxon>Spermatophyta</taxon>
        <taxon>Magnoliopsida</taxon>
        <taxon>eudicotyledons</taxon>
        <taxon>Gunneridae</taxon>
        <taxon>Pentapetalae</taxon>
        <taxon>rosids</taxon>
        <taxon>fabids</taxon>
        <taxon>Fagales</taxon>
        <taxon>Fagaceae</taxon>
        <taxon>Castanea</taxon>
    </lineage>
</organism>
<dbReference type="AlphaFoldDB" id="A0A8J4V386"/>
<gene>
    <name evidence="1" type="ORF">CMV_030300</name>
</gene>
<evidence type="ECO:0000313" key="1">
    <source>
        <dbReference type="EMBL" id="KAF3943107.1"/>
    </source>
</evidence>
<evidence type="ECO:0000313" key="2">
    <source>
        <dbReference type="Proteomes" id="UP000737018"/>
    </source>
</evidence>
<proteinExistence type="predicted"/>
<name>A0A8J4V386_9ROSI</name>
<accession>A0A8J4V386</accession>
<reference evidence="1" key="1">
    <citation type="submission" date="2020-03" db="EMBL/GenBank/DDBJ databases">
        <title>Castanea mollissima Vanexum genome sequencing.</title>
        <authorList>
            <person name="Staton M."/>
        </authorList>
    </citation>
    <scope>NUCLEOTIDE SEQUENCE</scope>
    <source>
        <tissue evidence="1">Leaf</tissue>
    </source>
</reference>
<dbReference type="EMBL" id="JRKL02013108">
    <property type="protein sequence ID" value="KAF3943107.1"/>
    <property type="molecule type" value="Genomic_DNA"/>
</dbReference>
<dbReference type="Proteomes" id="UP000737018">
    <property type="component" value="Unassembled WGS sequence"/>
</dbReference>
<comment type="caution">
    <text evidence="1">The sequence shown here is derived from an EMBL/GenBank/DDBJ whole genome shotgun (WGS) entry which is preliminary data.</text>
</comment>
<keyword evidence="2" id="KW-1185">Reference proteome</keyword>
<sequence length="66" mass="8110">MYNCIHLFFYLSLRERGTPELNQREHRLEKIKASTLQVTNPKEEQPPANEYQNLYLRERYVREKLN</sequence>
<protein>
    <submittedName>
        <fullName evidence="1">Uncharacterized protein</fullName>
    </submittedName>
</protein>